<dbReference type="InterPro" id="IPR039524">
    <property type="entry name" value="PIGO/GPI13"/>
</dbReference>
<protein>
    <submittedName>
        <fullName evidence="2">Nucleotide pyrophosphatase</fullName>
    </submittedName>
</protein>
<sequence>MTTAPLPLSKHRILCHALSLLTLAAFGIGEANAEGPGKTNDFQGRRVLIMGIDGCRRDVMAQVIQSGKAPTLARISSEGHAFWNMEAGGQPIGRLNQPTISGPGWSTLLTGVFASKHSVLGNGEKFSAGNFKDHPHLFRYIRDAKPQAWLGSIVGDTWPEVNTILIAGSGEHLANDVTVVPHEIVTDSGKQRKLNDAKVTQEAIRCLQMQNPDVLFLHFLDVDHAGHQFGFSADTPQYLSTLEKLDQYMGEVIAAIEKRPQAKEESWLIIVSTDHGGLKKGHGGQSPEERSIFGFFRGPGFKPAEEREGRVFQSLVTPTVLDYLQVPIKAEWGLESAPLKVDDH</sequence>
<name>A0A512MCE3_9BACT</name>
<dbReference type="Proteomes" id="UP000321577">
    <property type="component" value="Unassembled WGS sequence"/>
</dbReference>
<proteinExistence type="predicted"/>
<organism evidence="2 3">
    <name type="scientific">Brevifollis gellanilyticus</name>
    <dbReference type="NCBI Taxonomy" id="748831"/>
    <lineage>
        <taxon>Bacteria</taxon>
        <taxon>Pseudomonadati</taxon>
        <taxon>Verrucomicrobiota</taxon>
        <taxon>Verrucomicrobiia</taxon>
        <taxon>Verrucomicrobiales</taxon>
        <taxon>Verrucomicrobiaceae</taxon>
    </lineage>
</organism>
<dbReference type="AlphaFoldDB" id="A0A512MCE3"/>
<dbReference type="EMBL" id="BKAG01000029">
    <property type="protein sequence ID" value="GEP44396.1"/>
    <property type="molecule type" value="Genomic_DNA"/>
</dbReference>
<evidence type="ECO:0000313" key="2">
    <source>
        <dbReference type="EMBL" id="GEP44396.1"/>
    </source>
</evidence>
<evidence type="ECO:0000256" key="1">
    <source>
        <dbReference type="SAM" id="SignalP"/>
    </source>
</evidence>
<dbReference type="GO" id="GO:0051377">
    <property type="term" value="F:mannose-ethanolamine phosphotransferase activity"/>
    <property type="evidence" value="ECO:0007669"/>
    <property type="project" value="TreeGrafter"/>
</dbReference>
<accession>A0A512MCE3</accession>
<dbReference type="PANTHER" id="PTHR23071">
    <property type="entry name" value="PHOSPHATIDYLINOSITOL GLYCAN"/>
    <property type="match status" value="1"/>
</dbReference>
<feature type="signal peptide" evidence="1">
    <location>
        <begin position="1"/>
        <end position="33"/>
    </location>
</feature>
<dbReference type="OrthoDB" id="9779418at2"/>
<keyword evidence="3" id="KW-1185">Reference proteome</keyword>
<dbReference type="GO" id="GO:0006506">
    <property type="term" value="P:GPI anchor biosynthetic process"/>
    <property type="evidence" value="ECO:0007669"/>
    <property type="project" value="InterPro"/>
</dbReference>
<comment type="caution">
    <text evidence="2">The sequence shown here is derived from an EMBL/GenBank/DDBJ whole genome shotgun (WGS) entry which is preliminary data.</text>
</comment>
<dbReference type="Gene3D" id="3.40.720.10">
    <property type="entry name" value="Alkaline Phosphatase, subunit A"/>
    <property type="match status" value="1"/>
</dbReference>
<evidence type="ECO:0000313" key="3">
    <source>
        <dbReference type="Proteomes" id="UP000321577"/>
    </source>
</evidence>
<dbReference type="InterPro" id="IPR017850">
    <property type="entry name" value="Alkaline_phosphatase_core_sf"/>
</dbReference>
<reference evidence="2 3" key="1">
    <citation type="submission" date="2019-07" db="EMBL/GenBank/DDBJ databases">
        <title>Whole genome shotgun sequence of Brevifollis gellanilyticus NBRC 108608.</title>
        <authorList>
            <person name="Hosoyama A."/>
            <person name="Uohara A."/>
            <person name="Ohji S."/>
            <person name="Ichikawa N."/>
        </authorList>
    </citation>
    <scope>NUCLEOTIDE SEQUENCE [LARGE SCALE GENOMIC DNA]</scope>
    <source>
        <strain evidence="2 3">NBRC 108608</strain>
    </source>
</reference>
<gene>
    <name evidence="2" type="ORF">BGE01nite_36870</name>
</gene>
<dbReference type="GO" id="GO:0016020">
    <property type="term" value="C:membrane"/>
    <property type="evidence" value="ECO:0007669"/>
    <property type="project" value="GOC"/>
</dbReference>
<dbReference type="InterPro" id="IPR002591">
    <property type="entry name" value="Phosphodiest/P_Trfase"/>
</dbReference>
<dbReference type="PANTHER" id="PTHR23071:SF1">
    <property type="entry name" value="GPI ETHANOLAMINE PHOSPHATE TRANSFERASE 3"/>
    <property type="match status" value="1"/>
</dbReference>
<dbReference type="SUPFAM" id="SSF53649">
    <property type="entry name" value="Alkaline phosphatase-like"/>
    <property type="match status" value="1"/>
</dbReference>
<keyword evidence="1" id="KW-0732">Signal</keyword>
<dbReference type="RefSeq" id="WP_146852299.1">
    <property type="nucleotide sequence ID" value="NZ_BKAG01000029.1"/>
</dbReference>
<dbReference type="Pfam" id="PF01663">
    <property type="entry name" value="Phosphodiest"/>
    <property type="match status" value="1"/>
</dbReference>
<feature type="chain" id="PRO_5021740360" evidence="1">
    <location>
        <begin position="34"/>
        <end position="344"/>
    </location>
</feature>